<organism evidence="3 4">
    <name type="scientific">Phaseolus vulgaris</name>
    <name type="common">Kidney bean</name>
    <name type="synonym">French bean</name>
    <dbReference type="NCBI Taxonomy" id="3885"/>
    <lineage>
        <taxon>Eukaryota</taxon>
        <taxon>Viridiplantae</taxon>
        <taxon>Streptophyta</taxon>
        <taxon>Embryophyta</taxon>
        <taxon>Tracheophyta</taxon>
        <taxon>Spermatophyta</taxon>
        <taxon>Magnoliopsida</taxon>
        <taxon>eudicotyledons</taxon>
        <taxon>Gunneridae</taxon>
        <taxon>Pentapetalae</taxon>
        <taxon>rosids</taxon>
        <taxon>fabids</taxon>
        <taxon>Fabales</taxon>
        <taxon>Fabaceae</taxon>
        <taxon>Papilionoideae</taxon>
        <taxon>50 kb inversion clade</taxon>
        <taxon>NPAAA clade</taxon>
        <taxon>indigoferoid/millettioid clade</taxon>
        <taxon>Phaseoleae</taxon>
        <taxon>Phaseolus</taxon>
    </lineage>
</organism>
<dbReference type="STRING" id="3885.V7C1W2"/>
<evidence type="ECO:0000313" key="4">
    <source>
        <dbReference type="Proteomes" id="UP000000226"/>
    </source>
</evidence>
<dbReference type="OMA" id="MNEKMFE"/>
<dbReference type="InterPro" id="IPR011990">
    <property type="entry name" value="TPR-like_helical_dom_sf"/>
</dbReference>
<sequence>MLALTDSPLLIAKTFEIIKIPASTRGTVVCAAKGPRPRYPRVWKTNKKIGTISKSEKLVKSIKELSNVKEEVYGALDSYVAWELEFPLITVKKALKTLEFEQEWKRVIQVTKWMLSKGQGKTMGSYFTLINALVNDDRLDEAEELWTKLLMQYMESLPRRFFDKMISVYRKKGMHEKMFEIFADIEELAMRPSVSTVAMVGEAFKELGMLDKYHKLHAKYPPPQWEYRYSRGKRIKVKVQSQSTQVNTWTKRLENVEPDSDLNNNYRSSEETSEMIDDQQLEQDNDGTSMELEQISDINENYISEETSGIIDDEQLRQDADLTSMELEQISDSSYDIMEPILDV</sequence>
<dbReference type="PANTHER" id="PTHR46782:SF1">
    <property type="entry name" value="OS01G0757700 PROTEIN"/>
    <property type="match status" value="1"/>
</dbReference>
<keyword evidence="4" id="KW-1185">Reference proteome</keyword>
<dbReference type="PANTHER" id="PTHR46782">
    <property type="entry name" value="OS01G0757700 PROTEIN"/>
    <property type="match status" value="1"/>
</dbReference>
<dbReference type="Gene3D" id="1.25.40.10">
    <property type="entry name" value="Tetratricopeptide repeat domain"/>
    <property type="match status" value="1"/>
</dbReference>
<proteinExistence type="predicted"/>
<protein>
    <recommendedName>
        <fullName evidence="5">Pentatricopeptide repeat-containing protein</fullName>
    </recommendedName>
</protein>
<evidence type="ECO:0000256" key="2">
    <source>
        <dbReference type="SAM" id="MobiDB-lite"/>
    </source>
</evidence>
<keyword evidence="1" id="KW-0677">Repeat</keyword>
<dbReference type="AlphaFoldDB" id="V7C1W2"/>
<reference evidence="4" key="1">
    <citation type="journal article" date="2014" name="Nat. Genet.">
        <title>A reference genome for common bean and genome-wide analysis of dual domestications.</title>
        <authorList>
            <person name="Schmutz J."/>
            <person name="McClean P.E."/>
            <person name="Mamidi S."/>
            <person name="Wu G.A."/>
            <person name="Cannon S.B."/>
            <person name="Grimwood J."/>
            <person name="Jenkins J."/>
            <person name="Shu S."/>
            <person name="Song Q."/>
            <person name="Chavarro C."/>
            <person name="Torres-Torres M."/>
            <person name="Geffroy V."/>
            <person name="Moghaddam S.M."/>
            <person name="Gao D."/>
            <person name="Abernathy B."/>
            <person name="Barry K."/>
            <person name="Blair M."/>
            <person name="Brick M.A."/>
            <person name="Chovatia M."/>
            <person name="Gepts P."/>
            <person name="Goodstein D.M."/>
            <person name="Gonzales M."/>
            <person name="Hellsten U."/>
            <person name="Hyten D.L."/>
            <person name="Jia G."/>
            <person name="Kelly J.D."/>
            <person name="Kudrna D."/>
            <person name="Lee R."/>
            <person name="Richard M.M."/>
            <person name="Miklas P.N."/>
            <person name="Osorno J.M."/>
            <person name="Rodrigues J."/>
            <person name="Thareau V."/>
            <person name="Urrea C.A."/>
            <person name="Wang M."/>
            <person name="Yu Y."/>
            <person name="Zhang M."/>
            <person name="Wing R.A."/>
            <person name="Cregan P.B."/>
            <person name="Rokhsar D.S."/>
            <person name="Jackson S.A."/>
        </authorList>
    </citation>
    <scope>NUCLEOTIDE SEQUENCE [LARGE SCALE GENOMIC DNA]</scope>
    <source>
        <strain evidence="4">cv. G19833</strain>
    </source>
</reference>
<name>V7C1W2_PHAVU</name>
<evidence type="ECO:0000256" key="1">
    <source>
        <dbReference type="ARBA" id="ARBA00022737"/>
    </source>
</evidence>
<dbReference type="Proteomes" id="UP000000226">
    <property type="component" value="Chromosome 4"/>
</dbReference>
<dbReference type="Pfam" id="PF01535">
    <property type="entry name" value="PPR"/>
    <property type="match status" value="2"/>
</dbReference>
<evidence type="ECO:0008006" key="5">
    <source>
        <dbReference type="Google" id="ProtNLM"/>
    </source>
</evidence>
<dbReference type="InterPro" id="IPR044646">
    <property type="entry name" value="EMB1417-like"/>
</dbReference>
<dbReference type="OrthoDB" id="730418at2759"/>
<evidence type="ECO:0000313" key="3">
    <source>
        <dbReference type="EMBL" id="ESW24137.1"/>
    </source>
</evidence>
<dbReference type="EMBL" id="CM002291">
    <property type="protein sequence ID" value="ESW24137.1"/>
    <property type="molecule type" value="Genomic_DNA"/>
</dbReference>
<dbReference type="InterPro" id="IPR002885">
    <property type="entry name" value="PPR_rpt"/>
</dbReference>
<accession>V7C1W2</accession>
<feature type="compositionally biased region" description="Acidic residues" evidence="2">
    <location>
        <begin position="271"/>
        <end position="285"/>
    </location>
</feature>
<feature type="region of interest" description="Disordered" evidence="2">
    <location>
        <begin position="259"/>
        <end position="285"/>
    </location>
</feature>
<dbReference type="eggNOG" id="ENOG502QXIB">
    <property type="taxonomic scope" value="Eukaryota"/>
</dbReference>
<gene>
    <name evidence="3" type="ORF">PHAVU_004G106000g</name>
</gene>
<dbReference type="SMR" id="V7C1W2"/>
<dbReference type="Gramene" id="ESW24137">
    <property type="protein sequence ID" value="ESW24137"/>
    <property type="gene ID" value="PHAVU_004G106000g"/>
</dbReference>